<keyword evidence="4" id="KW-1185">Reference proteome</keyword>
<evidence type="ECO:0000313" key="3">
    <source>
        <dbReference type="EnsemblMetazoa" id="XP_050509305.1"/>
    </source>
</evidence>
<organism evidence="3 4">
    <name type="scientific">Diabrotica virgifera virgifera</name>
    <name type="common">western corn rootworm</name>
    <dbReference type="NCBI Taxonomy" id="50390"/>
    <lineage>
        <taxon>Eukaryota</taxon>
        <taxon>Metazoa</taxon>
        <taxon>Ecdysozoa</taxon>
        <taxon>Arthropoda</taxon>
        <taxon>Hexapoda</taxon>
        <taxon>Insecta</taxon>
        <taxon>Pterygota</taxon>
        <taxon>Neoptera</taxon>
        <taxon>Endopterygota</taxon>
        <taxon>Coleoptera</taxon>
        <taxon>Polyphaga</taxon>
        <taxon>Cucujiformia</taxon>
        <taxon>Chrysomeloidea</taxon>
        <taxon>Chrysomelidae</taxon>
        <taxon>Galerucinae</taxon>
        <taxon>Diabroticina</taxon>
        <taxon>Diabroticites</taxon>
        <taxon>Diabrotica</taxon>
    </lineage>
</organism>
<feature type="compositionally biased region" description="Polar residues" evidence="2">
    <location>
        <begin position="1491"/>
        <end position="1507"/>
    </location>
</feature>
<protein>
    <submittedName>
        <fullName evidence="3">Uncharacterized protein</fullName>
    </submittedName>
</protein>
<feature type="region of interest" description="Disordered" evidence="2">
    <location>
        <begin position="1279"/>
        <end position="1328"/>
    </location>
</feature>
<sequence>MEADILVMESQLVDFSVVKRKIIATDEVLNKYLENYNKLKKNIQTNKELKSQLERSQLELERSEFSQKTIQSKYNDLESKYNVLADQMEDLQRKYGEQLISSQTTIQDMEIELSMYKELSENSSNAGMTMEELKKKLKEHQETEEEISKDNLRLEKEISSLQQQITRNKEEYDKKIQALNMEKEEISSRLCYIQTEQKEQLKKHAEVCHFKDMKINQLERQLPDVRALQDLVKLLTFEKEQLKQESIHKYIPKSAVSIGSQTDLISEPFFSNNLEFGESDMFLCDIFKEMINYTTMLSPLRSSSPQIECCLDNIENTSHIAAGVCSEEIKENNALLLKENDISINNASYENSIAVSQNIEDDEDYMLVDSGISSFCTPMTPLSDNNKDYLSNKSDVNNFEDFNKIKNKQRYKKARYLKQRRKTISKMKNLLKRKKKTVNRDPILSALKVLKQSNINFIISNEEIFSSGQNKSIKKVCQQLKIKTLDVEYLTCTQISCQQSCMLVEDGCLLGFFESNKNTQHSNEKTSIESKHHNLISDLTNTLVPNCSPEVVLDKLAELVSEKLKHKKTHWPSTECNSEYLSESEAELRSLFSSSVLDTNGVIESDINMVDLKLSNEELIPRNLSAEITSSTDTSFVENKSISYSANSDNVVSTCPPIQTESTTFINQHTVDYNCGRVTDTTEAPTCEYNTKEPKANDNITKMIVEDLSDQKNENHDTIDTFLGLDVRTDTESDKKSIYVKESCVDNTESPTIVETEGCQSFTTENNDNLEKNQLFEVASKEELGLNHAVGEITCPGNLDSATYDTTGNILLNIHTQDHQDIIEGTCLSKQPPDKLQSQKPNTVDLVEKSESVVSTKNASCNQEKALDLVINEPKVELLETFMLPSGINSEQPSIKLKRQKPNTMDLEEKSESIVSTKNASFNQEKALDLVTNEPKVELLETSVSSAIDLSCLSKQPPGTLQSQEPYAEDLVEKSKSIISTTNASCNQEHPLDLVINETKEDLLEASVLLLPIDSSDNDHICCKIGEDDFSKTLQQQYSPKIFSDEFDNHFHLPLALDEDYNKELSHVPREGTNSIDLSSDQCQDRCLIRNLREFNHKLDLNLSFSFEEGDDSETTGTISRTLSPKSLSFPFEENEENESEATRTICRTPSPEKQNNYLYMMSPSTILDICRISPPPECISPLSSNSVLKDDIGEVESKNETGQVKNIDLNNESMSLKQISPLKQCMELLSKTGESIMSDSIISPTSKCINYILKHEQILGSEIDSFLQQFESDKSFSDLNNSTNAVESPNNQGVTKSSFQSPPNRKRISEFRSPPKSSAPVPTPQTKTIRNLTNYFESVNSEESAVSQPSPTKNVTQSCSSAFPISSDSTTSVHIPTGLAILATKYNPALSAKPSINVFPSAATSHMQDSSSLEIEMSVDSPIPPITRPYELFFNPISLPTPKVTYGLSSPVSSPVASCPESPEQAEVLQHETVYPKIIPLEKVEDSGLANETKNNRKCSPTNSDSKSSEYDVKSNQQCIRSKYETVDPKITPLEKVEDDGLANETKNKRKYNDSKSSEDEVKNNQPCIRSKYGRVIKVKKYPDFYDDIEEFTKCTKISSVAESEEKNRRQLEAKNGSKSIEKMVVNKVDETSCSEHVKQAPDPTKKPKLPKRLTRLQAKMFAAESEEKDKHKLEAKNEGESTEKMLVNEVGETSCSEQVIQVSHLAKKPKLAKQLTKVHSKIVIAESEEKNKHELEAENESESLEKMLVNEVDETSCSEQVNQVSHPAEKPKLAKKLTKVHSKMVVAESEEKNILELEGTNESESTNKMLVNEVDETSCSEHVKQVPDPANKLKLDKKLTKIHSKVFVAQSKEKNKHELEATNESESNEKILLNQIYETSCSEQVNQEPDPAKKPKLAKTLTKVHSKMFVAEPEEKNKLELESKNESESTEKMLINQIEETSCSEQVNQLSHPAKKPKLAKKLTEVPPKRFVAESEEKNKHELEATNQSESNEKMLLNQIDETSCSEQVTKVLDPAKKPKIPKKLTKLQSSVKRQMKHKQVMFRQPVGNICDNKLYISNHSEEMESETSNKKIKIVQNVLIRPNASSPIDLMESKSWNSGHNTNQTKPEPCAPQQNTCDVLSSIIGQMDKIRSHKTVIKRGVATPKSISEKEWRNGLIDIAETIYNRDINMPNIHGIRSFKKIGLLKRDSKVSPKIGFLLKKFYDLPSDIVLPEYIIVEFARLPVDYIIDIIIHQLPRDKDKPEEDCYPAPLMTPTQRKFLRLLIQLEPKRINIIERFYCRIQYYVCRNDICVRVGIPLTRLFMGLCRLKADINMMRTFCCEAFYYAGEVAIPIFFTVLTSWADVIPVYSEVDVYPMAKVLVQLVYEMKVKKLYCNSYALRDLLDKYYGYPKERRDCDEFFQEIYQHYLENPSDSTEYAIRMYLKHKDRPWAYKKLNELFKPLIYKIPPENSNFKATNIILVGKLLKYFNSGVEFDKKCLEEMKLWFEGLLEDNSADPIVLQSIQYSLKLIPRRIRNPELEIIKKPKKPKPIPMVPQE</sequence>
<dbReference type="Proteomes" id="UP001652700">
    <property type="component" value="Unplaced"/>
</dbReference>
<dbReference type="GeneID" id="114332647"/>
<feature type="compositionally biased region" description="Polar residues" evidence="2">
    <location>
        <begin position="1279"/>
        <end position="1304"/>
    </location>
</feature>
<feature type="compositionally biased region" description="Basic and acidic residues" evidence="2">
    <location>
        <begin position="1552"/>
        <end position="1564"/>
    </location>
</feature>
<reference evidence="3" key="1">
    <citation type="submission" date="2025-05" db="UniProtKB">
        <authorList>
            <consortium name="EnsemblMetazoa"/>
        </authorList>
    </citation>
    <scope>IDENTIFICATION</scope>
</reference>
<accession>A0ABM5KGJ2</accession>
<dbReference type="EnsemblMetazoa" id="XM_050653348.1">
    <property type="protein sequence ID" value="XP_050509305.1"/>
    <property type="gene ID" value="LOC114332647"/>
</dbReference>
<evidence type="ECO:0000256" key="1">
    <source>
        <dbReference type="SAM" id="Coils"/>
    </source>
</evidence>
<name>A0ABM5KGJ2_DIAVI</name>
<keyword evidence="1" id="KW-0175">Coiled coil</keyword>
<feature type="region of interest" description="Disordered" evidence="2">
    <location>
        <begin position="1532"/>
        <end position="1567"/>
    </location>
</feature>
<feature type="coiled-coil region" evidence="1">
    <location>
        <begin position="29"/>
        <end position="189"/>
    </location>
</feature>
<feature type="region of interest" description="Disordered" evidence="2">
    <location>
        <begin position="1110"/>
        <end position="1150"/>
    </location>
</feature>
<feature type="region of interest" description="Disordered" evidence="2">
    <location>
        <begin position="1487"/>
        <end position="1515"/>
    </location>
</feature>
<evidence type="ECO:0000313" key="4">
    <source>
        <dbReference type="Proteomes" id="UP001652700"/>
    </source>
</evidence>
<feature type="compositionally biased region" description="Polar residues" evidence="2">
    <location>
        <begin position="1115"/>
        <end position="1127"/>
    </location>
</feature>
<proteinExistence type="predicted"/>
<dbReference type="RefSeq" id="XP_050509305.1">
    <property type="nucleotide sequence ID" value="XM_050653348.1"/>
</dbReference>
<evidence type="ECO:0000256" key="2">
    <source>
        <dbReference type="SAM" id="MobiDB-lite"/>
    </source>
</evidence>